<name>A0AAN8I8M7_9EURO</name>
<dbReference type="Gene3D" id="3.40.50.1000">
    <property type="entry name" value="HAD superfamily/HAD-like"/>
    <property type="match status" value="1"/>
</dbReference>
<dbReference type="Gene3D" id="1.10.150.240">
    <property type="entry name" value="Putative phosphatase, domain 2"/>
    <property type="match status" value="1"/>
</dbReference>
<dbReference type="InterPro" id="IPR023198">
    <property type="entry name" value="PGP-like_dom2"/>
</dbReference>
<dbReference type="InterPro" id="IPR006439">
    <property type="entry name" value="HAD-SF_hydro_IA"/>
</dbReference>
<evidence type="ECO:0000256" key="1">
    <source>
        <dbReference type="ARBA" id="ARBA00008106"/>
    </source>
</evidence>
<evidence type="ECO:0000313" key="4">
    <source>
        <dbReference type="EMBL" id="KAK5953210.1"/>
    </source>
</evidence>
<feature type="compositionally biased region" description="Basic and acidic residues" evidence="3">
    <location>
        <begin position="289"/>
        <end position="311"/>
    </location>
</feature>
<dbReference type="NCBIfam" id="TIGR01493">
    <property type="entry name" value="HAD-SF-IA-v2"/>
    <property type="match status" value="1"/>
</dbReference>
<sequence length="311" mass="34789">MSLENAPKALLTDVFGTVVDWRSTVTKHLSKTAEETLNSPAASIPSAVRAAADSVDWGELAWQWRLSYYHFTRSYDPSQGNFKSVDQHHLEALIHLLKEHGLTGLWDEQQLKEMSMIWHFLDPWPDSANGLGMLNQKFETATLSNGNTSLLTDLAEYGKLPYKHIVSAEEFKAYKPHPNVYNGAAKKLGVNTSQCALIAAHLGDLEAAKKCGYQTIYIERSQEESWDQQKTEQAKKEGWVDMWVSMDEGGFEEVARRFGCTSPEQGVYHETGSITGTEPHPPPGQGDKSSLEQHAKQGTYHEDPSIRKPTI</sequence>
<dbReference type="InterPro" id="IPR006328">
    <property type="entry name" value="2-HAD"/>
</dbReference>
<gene>
    <name evidence="4" type="ORF">OHC33_005778</name>
</gene>
<dbReference type="PANTHER" id="PTHR43316">
    <property type="entry name" value="HYDROLASE, HALOACID DELAHOGENASE-RELATED"/>
    <property type="match status" value="1"/>
</dbReference>
<comment type="caution">
    <text evidence="4">The sequence shown here is derived from an EMBL/GenBank/DDBJ whole genome shotgun (WGS) entry which is preliminary data.</text>
</comment>
<dbReference type="GO" id="GO:0016791">
    <property type="term" value="F:phosphatase activity"/>
    <property type="evidence" value="ECO:0007669"/>
    <property type="project" value="UniProtKB-ARBA"/>
</dbReference>
<proteinExistence type="inferred from homology"/>
<dbReference type="SUPFAM" id="SSF56784">
    <property type="entry name" value="HAD-like"/>
    <property type="match status" value="1"/>
</dbReference>
<accession>A0AAN8I8M7</accession>
<dbReference type="Proteomes" id="UP001316803">
    <property type="component" value="Unassembled WGS sequence"/>
</dbReference>
<dbReference type="AlphaFoldDB" id="A0AAN8I8M7"/>
<dbReference type="PANTHER" id="PTHR43316:SF3">
    <property type="entry name" value="HALOACID DEHALOGENASE, TYPE II (AFU_ORTHOLOGUE AFUA_2G07750)-RELATED"/>
    <property type="match status" value="1"/>
</dbReference>
<reference evidence="4 5" key="1">
    <citation type="submission" date="2022-12" db="EMBL/GenBank/DDBJ databases">
        <title>Genomic features and morphological characterization of a novel Knufia sp. strain isolated from spacecraft assembly facility.</title>
        <authorList>
            <person name="Teixeira M."/>
            <person name="Chander A.M."/>
            <person name="Stajich J.E."/>
            <person name="Venkateswaran K."/>
        </authorList>
    </citation>
    <scope>NUCLEOTIDE SEQUENCE [LARGE SCALE GENOMIC DNA]</scope>
    <source>
        <strain evidence="4 5">FJI-L2-BK-P2</strain>
    </source>
</reference>
<dbReference type="EMBL" id="JAKLMC020000012">
    <property type="protein sequence ID" value="KAK5953210.1"/>
    <property type="molecule type" value="Genomic_DNA"/>
</dbReference>
<dbReference type="NCBIfam" id="TIGR01428">
    <property type="entry name" value="HAD_type_II"/>
    <property type="match status" value="1"/>
</dbReference>
<dbReference type="InterPro" id="IPR051540">
    <property type="entry name" value="S-2-haloacid_dehalogenase"/>
</dbReference>
<comment type="similarity">
    <text evidence="1">Belongs to the HAD-like hydrolase superfamily. S-2-haloalkanoic acid dehalogenase family.</text>
</comment>
<evidence type="ECO:0000256" key="3">
    <source>
        <dbReference type="SAM" id="MobiDB-lite"/>
    </source>
</evidence>
<keyword evidence="2" id="KW-0378">Hydrolase</keyword>
<dbReference type="PRINTS" id="PR00413">
    <property type="entry name" value="HADHALOGNASE"/>
</dbReference>
<dbReference type="SFLD" id="SFLDS00003">
    <property type="entry name" value="Haloacid_Dehalogenase"/>
    <property type="match status" value="1"/>
</dbReference>
<evidence type="ECO:0008006" key="6">
    <source>
        <dbReference type="Google" id="ProtNLM"/>
    </source>
</evidence>
<dbReference type="InterPro" id="IPR036412">
    <property type="entry name" value="HAD-like_sf"/>
</dbReference>
<organism evidence="4 5">
    <name type="scientific">Knufia fluminis</name>
    <dbReference type="NCBI Taxonomy" id="191047"/>
    <lineage>
        <taxon>Eukaryota</taxon>
        <taxon>Fungi</taxon>
        <taxon>Dikarya</taxon>
        <taxon>Ascomycota</taxon>
        <taxon>Pezizomycotina</taxon>
        <taxon>Eurotiomycetes</taxon>
        <taxon>Chaetothyriomycetidae</taxon>
        <taxon>Chaetothyriales</taxon>
        <taxon>Trichomeriaceae</taxon>
        <taxon>Knufia</taxon>
    </lineage>
</organism>
<evidence type="ECO:0000256" key="2">
    <source>
        <dbReference type="ARBA" id="ARBA00022801"/>
    </source>
</evidence>
<keyword evidence="5" id="KW-1185">Reference proteome</keyword>
<feature type="region of interest" description="Disordered" evidence="3">
    <location>
        <begin position="262"/>
        <end position="311"/>
    </location>
</feature>
<dbReference type="InterPro" id="IPR023214">
    <property type="entry name" value="HAD_sf"/>
</dbReference>
<dbReference type="GO" id="GO:0019120">
    <property type="term" value="F:hydrolase activity, acting on acid halide bonds, in C-halide compounds"/>
    <property type="evidence" value="ECO:0007669"/>
    <property type="project" value="InterPro"/>
</dbReference>
<protein>
    <recommendedName>
        <fullName evidence="6">Haloacid dehalogenase</fullName>
    </recommendedName>
</protein>
<evidence type="ECO:0000313" key="5">
    <source>
        <dbReference type="Proteomes" id="UP001316803"/>
    </source>
</evidence>
<dbReference type="Pfam" id="PF00702">
    <property type="entry name" value="Hydrolase"/>
    <property type="match status" value="1"/>
</dbReference>
<dbReference type="SFLD" id="SFLDG01129">
    <property type="entry name" value="C1.5:_HAD__Beta-PGM__Phosphata"/>
    <property type="match status" value="1"/>
</dbReference>